<feature type="non-terminal residue" evidence="2">
    <location>
        <position position="55"/>
    </location>
</feature>
<dbReference type="Pfam" id="PF24626">
    <property type="entry name" value="SH3_Tf2-1"/>
    <property type="match status" value="1"/>
</dbReference>
<organism evidence="2 3">
    <name type="scientific">Trifolium medium</name>
    <dbReference type="NCBI Taxonomy" id="97028"/>
    <lineage>
        <taxon>Eukaryota</taxon>
        <taxon>Viridiplantae</taxon>
        <taxon>Streptophyta</taxon>
        <taxon>Embryophyta</taxon>
        <taxon>Tracheophyta</taxon>
        <taxon>Spermatophyta</taxon>
        <taxon>Magnoliopsida</taxon>
        <taxon>eudicotyledons</taxon>
        <taxon>Gunneridae</taxon>
        <taxon>Pentapetalae</taxon>
        <taxon>rosids</taxon>
        <taxon>fabids</taxon>
        <taxon>Fabales</taxon>
        <taxon>Fabaceae</taxon>
        <taxon>Papilionoideae</taxon>
        <taxon>50 kb inversion clade</taxon>
        <taxon>NPAAA clade</taxon>
        <taxon>Hologalegina</taxon>
        <taxon>IRL clade</taxon>
        <taxon>Trifolieae</taxon>
        <taxon>Trifolium</taxon>
    </lineage>
</organism>
<evidence type="ECO:0000313" key="3">
    <source>
        <dbReference type="Proteomes" id="UP000265520"/>
    </source>
</evidence>
<feature type="domain" description="Tf2-1-like SH3-like" evidence="1">
    <location>
        <begin position="17"/>
        <end position="55"/>
    </location>
</feature>
<dbReference type="EMBL" id="LXQA010441014">
    <property type="protein sequence ID" value="MCI52031.1"/>
    <property type="molecule type" value="Genomic_DNA"/>
</dbReference>
<proteinExistence type="predicted"/>
<dbReference type="AlphaFoldDB" id="A0A392ST53"/>
<evidence type="ECO:0000313" key="2">
    <source>
        <dbReference type="EMBL" id="MCI52031.1"/>
    </source>
</evidence>
<reference evidence="2 3" key="1">
    <citation type="journal article" date="2018" name="Front. Plant Sci.">
        <title>Red Clover (Trifolium pratense) and Zigzag Clover (T. medium) - A Picture of Genomic Similarities and Differences.</title>
        <authorList>
            <person name="Dluhosova J."/>
            <person name="Istvanek J."/>
            <person name="Nedelnik J."/>
            <person name="Repkova J."/>
        </authorList>
    </citation>
    <scope>NUCLEOTIDE SEQUENCE [LARGE SCALE GENOMIC DNA]</scope>
    <source>
        <strain evidence="3">cv. 10/8</strain>
        <tissue evidence="2">Leaf</tissue>
    </source>
</reference>
<protein>
    <submittedName>
        <fullName evidence="2">Pentatricopeptide repeat-containing protein mitochondrial-like</fullName>
    </submittedName>
</protein>
<accession>A0A392ST53</accession>
<comment type="caution">
    <text evidence="2">The sequence shown here is derived from an EMBL/GenBank/DDBJ whole genome shotgun (WGS) entry which is preliminary data.</text>
</comment>
<sequence>MTIQANRHRQDRHFEEGQWVYLKLQPYRQQSVHHRESQKLAKRYYGPFRILKRIG</sequence>
<keyword evidence="3" id="KW-1185">Reference proteome</keyword>
<name>A0A392ST53_9FABA</name>
<evidence type="ECO:0000259" key="1">
    <source>
        <dbReference type="Pfam" id="PF24626"/>
    </source>
</evidence>
<dbReference type="InterPro" id="IPR056924">
    <property type="entry name" value="SH3_Tf2-1"/>
</dbReference>
<dbReference type="Proteomes" id="UP000265520">
    <property type="component" value="Unassembled WGS sequence"/>
</dbReference>